<evidence type="ECO:0000256" key="1">
    <source>
        <dbReference type="ARBA" id="ARBA00022737"/>
    </source>
</evidence>
<dbReference type="InterPro" id="IPR026341">
    <property type="entry name" value="T9SS_type_B"/>
</dbReference>
<feature type="domain" description="HYR" evidence="2">
    <location>
        <begin position="643"/>
        <end position="725"/>
    </location>
</feature>
<dbReference type="PANTHER" id="PTHR24273">
    <property type="entry name" value="FI04643P-RELATED"/>
    <property type="match status" value="1"/>
</dbReference>
<dbReference type="Pfam" id="PF17963">
    <property type="entry name" value="Big_9"/>
    <property type="match status" value="1"/>
</dbReference>
<feature type="domain" description="HYR" evidence="2">
    <location>
        <begin position="151"/>
        <end position="229"/>
    </location>
</feature>
<organism evidence="3 4">
    <name type="scientific">Gillisia mitskevichiae</name>
    <dbReference type="NCBI Taxonomy" id="270921"/>
    <lineage>
        <taxon>Bacteria</taxon>
        <taxon>Pseudomonadati</taxon>
        <taxon>Bacteroidota</taxon>
        <taxon>Flavobacteriia</taxon>
        <taxon>Flavobacteriales</taxon>
        <taxon>Flavobacteriaceae</taxon>
        <taxon>Gillisia</taxon>
    </lineage>
</organism>
<dbReference type="NCBIfam" id="TIGR04131">
    <property type="entry name" value="Bac_Flav_CTERM"/>
    <property type="match status" value="1"/>
</dbReference>
<dbReference type="InterPro" id="IPR013783">
    <property type="entry name" value="Ig-like_fold"/>
</dbReference>
<dbReference type="PANTHER" id="PTHR24273:SF32">
    <property type="entry name" value="HYALIN"/>
    <property type="match status" value="1"/>
</dbReference>
<comment type="caution">
    <text evidence="3">The sequence shown here is derived from an EMBL/GenBank/DDBJ whole genome shotgun (WGS) entry which is preliminary data.</text>
</comment>
<protein>
    <submittedName>
        <fullName evidence="3">Gliding motility-associated-like protein</fullName>
    </submittedName>
</protein>
<dbReference type="RefSeq" id="WP_121346982.1">
    <property type="nucleotide sequence ID" value="NZ_RBLG01000007.1"/>
</dbReference>
<keyword evidence="4" id="KW-1185">Reference proteome</keyword>
<evidence type="ECO:0000313" key="3">
    <source>
        <dbReference type="EMBL" id="RKS42742.1"/>
    </source>
</evidence>
<accession>A0A495P016</accession>
<dbReference type="OrthoDB" id="599464at2"/>
<dbReference type="PROSITE" id="PS50825">
    <property type="entry name" value="HYR"/>
    <property type="match status" value="8"/>
</dbReference>
<feature type="domain" description="HYR" evidence="2">
    <location>
        <begin position="230"/>
        <end position="314"/>
    </location>
</feature>
<sequence>QELTCTTTSVTLDASSSTADGEFTYLWSNGSTDSSILVSDAGDYSVTITGENGCSDKASVEVILIPDTEDPVLSEMLSIEVETDINECGAVITFFAPTATDNCEGTVVTLNEGSLASGSEFPVGTTTVTYTATDLAGNTSTVSFDVIVTDNQDPLIACPANLTQTTEVGESFGIVNFGNATATDNCDVIVEQTAGLPTGSQFPIGVSTVEFTATDASGNTSTCSFTITITDEEPPTILCPANIDMDVDQGICGAVVTFETPIATDNSNFEVTITQTAGPTSGEVFPVGTTTVTFTATDSAGNSASCSFDVTVNDTEDPIFETVADINVNTDVDTCGAVVTFSAPTATDNCEGTVVTLNEGNLVSGSEFPVGTTTVTYTATDVAGNTSSVSFNVIVTDNEDPTITCPSAIITTTESGESYAIVNFEDATATDNCSVTVEQTAGLPSGSQFPIGESTVEFTATDASGNTSTCTVTIIVEDNEPPVIVCPTNIDMNVDAGICGAVVSFEMPSASDNSGLDVTVSQTAGPASGEIFPVGTTTVTFTAIDAAGNAASCSFDVTVNDTEDPIFETVADINVDTDVDVCGAVVTFSAPTATDNCDGTVVTLNEGSLASGSEFPIGTTTVTYTATDAAGNTSTVSFNVIVTDNQDPTIACPVNIITTNTVGQDYAVVNYTEVTAIDNCGVTIERTTGLASGEQFPIGTTVVTHVATDASGNTSVCSFTVFVKGSPIAVDDTASTNEDTSVVIPVLNNDSDPEGDPLTIINTTTPSNGIVVINEDGTITYTPNSDYNGEDSFEYTISDGNGGTDTAIVIITVNPVDDSPPAPPTTSIIQPTCENPTGTITVQTMEGLTYSINGVDYQESGVFSDLAPGTYEVTAQSGDNLTSEITIVTLNEPVAIEIETITAVSQCYDGGTFDLFDLLVGVFDRTGRWENPNSVGSLEGSILDLSSFENDLGTYTFNYIISGSCPSTTEVQLTIDDSCIVLACSLDDIKDSISKAVTPNGDGFNDFFKIGVDLDCGFTFNVKIFNRWGAEIYTMRNYQNNWDGYSDKSFTSSNQLPSGTYYYIIEINGAGSLGPIQGYIYLGTK</sequence>
<evidence type="ECO:0000259" key="2">
    <source>
        <dbReference type="PROSITE" id="PS50825"/>
    </source>
</evidence>
<gene>
    <name evidence="3" type="ORF">BC962_3200</name>
</gene>
<feature type="domain" description="HYR" evidence="2">
    <location>
        <begin position="315"/>
        <end position="397"/>
    </location>
</feature>
<dbReference type="AlphaFoldDB" id="A0A495P016"/>
<keyword evidence="1" id="KW-0677">Repeat</keyword>
<dbReference type="Pfam" id="PF02494">
    <property type="entry name" value="HYR"/>
    <property type="match status" value="8"/>
</dbReference>
<dbReference type="Gene3D" id="2.60.40.2810">
    <property type="match status" value="1"/>
</dbReference>
<name>A0A495P016_9FLAO</name>
<feature type="domain" description="HYR" evidence="2">
    <location>
        <begin position="398"/>
        <end position="475"/>
    </location>
</feature>
<dbReference type="NCBIfam" id="NF012211">
    <property type="entry name" value="tand_rpt_95"/>
    <property type="match status" value="1"/>
</dbReference>
<feature type="domain" description="HYR" evidence="2">
    <location>
        <begin position="66"/>
        <end position="150"/>
    </location>
</feature>
<dbReference type="EMBL" id="RBLG01000007">
    <property type="protein sequence ID" value="RKS42742.1"/>
    <property type="molecule type" value="Genomic_DNA"/>
</dbReference>
<feature type="non-terminal residue" evidence="3">
    <location>
        <position position="1"/>
    </location>
</feature>
<feature type="domain" description="HYR" evidence="2">
    <location>
        <begin position="562"/>
        <end position="642"/>
    </location>
</feature>
<feature type="domain" description="HYR" evidence="2">
    <location>
        <begin position="476"/>
        <end position="561"/>
    </location>
</feature>
<dbReference type="Gene3D" id="2.60.40.10">
    <property type="entry name" value="Immunoglobulins"/>
    <property type="match status" value="6"/>
</dbReference>
<proteinExistence type="predicted"/>
<dbReference type="InterPro" id="IPR003410">
    <property type="entry name" value="HYR_dom"/>
</dbReference>
<dbReference type="Pfam" id="PF13585">
    <property type="entry name" value="CHU_C"/>
    <property type="match status" value="1"/>
</dbReference>
<evidence type="ECO:0000313" key="4">
    <source>
        <dbReference type="Proteomes" id="UP000276282"/>
    </source>
</evidence>
<dbReference type="Proteomes" id="UP000276282">
    <property type="component" value="Unassembled WGS sequence"/>
</dbReference>
<reference evidence="3 4" key="1">
    <citation type="submission" date="2018-10" db="EMBL/GenBank/DDBJ databases">
        <title>Genomic Encyclopedia of Archaeal and Bacterial Type Strains, Phase II (KMG-II): from individual species to whole genera.</title>
        <authorList>
            <person name="Goeker M."/>
        </authorList>
    </citation>
    <scope>NUCLEOTIDE SEQUENCE [LARGE SCALE GENOMIC DNA]</scope>
    <source>
        <strain evidence="3 4">DSM 19839</strain>
    </source>
</reference>